<feature type="transmembrane region" description="Helical" evidence="1">
    <location>
        <begin position="7"/>
        <end position="25"/>
    </location>
</feature>
<evidence type="ECO:0000313" key="3">
    <source>
        <dbReference type="Proteomes" id="UP001163156"/>
    </source>
</evidence>
<reference evidence="2" key="1">
    <citation type="submission" date="2022-10" db="EMBL/GenBank/DDBJ databases">
        <title>Algoriphagus sp. a novel bacteria isolate from halophytes salicornia europaea.</title>
        <authorList>
            <person name="Peng Y."/>
            <person name="Jiang L."/>
            <person name="Lee J."/>
        </authorList>
    </citation>
    <scope>NUCLEOTIDE SEQUENCE</scope>
    <source>
        <strain evidence="2">TR-M5</strain>
    </source>
</reference>
<gene>
    <name evidence="2" type="ORF">OM944_13080</name>
</gene>
<dbReference type="EMBL" id="CP110226">
    <property type="protein sequence ID" value="UZD21593.1"/>
    <property type="molecule type" value="Genomic_DNA"/>
</dbReference>
<evidence type="ECO:0008006" key="4">
    <source>
        <dbReference type="Google" id="ProtNLM"/>
    </source>
</evidence>
<keyword evidence="1" id="KW-1133">Transmembrane helix</keyword>
<keyword evidence="1" id="KW-0812">Transmembrane</keyword>
<name>A0ABY6MCZ1_9BACT</name>
<organism evidence="2 3">
    <name type="scientific">Algoriphagus halophytocola</name>
    <dbReference type="NCBI Taxonomy" id="2991499"/>
    <lineage>
        <taxon>Bacteria</taxon>
        <taxon>Pseudomonadati</taxon>
        <taxon>Bacteroidota</taxon>
        <taxon>Cytophagia</taxon>
        <taxon>Cytophagales</taxon>
        <taxon>Cyclobacteriaceae</taxon>
        <taxon>Algoriphagus</taxon>
    </lineage>
</organism>
<evidence type="ECO:0000313" key="2">
    <source>
        <dbReference type="EMBL" id="UZD21593.1"/>
    </source>
</evidence>
<proteinExistence type="predicted"/>
<evidence type="ECO:0000256" key="1">
    <source>
        <dbReference type="SAM" id="Phobius"/>
    </source>
</evidence>
<sequence length="138" mass="16159">MSNRKELFTVVVVCIIGIIFWNIYYNCYEKLYTIGTVERMKTGLKSGTVAKFTFKYKGHVYEGGTGIGDYKIKRGDRYIVEFAKDKVELSKALFYYPIPDSIRIVVPLDGWKEPPPKLTQFKRKRMELFGLYDNIFKN</sequence>
<keyword evidence="3" id="KW-1185">Reference proteome</keyword>
<dbReference type="RefSeq" id="WP_264808065.1">
    <property type="nucleotide sequence ID" value="NZ_CP110226.1"/>
</dbReference>
<dbReference type="Proteomes" id="UP001163156">
    <property type="component" value="Chromosome"/>
</dbReference>
<protein>
    <recommendedName>
        <fullName evidence="4">DUF3592 domain-containing protein</fullName>
    </recommendedName>
</protein>
<accession>A0ABY6MCZ1</accession>
<keyword evidence="1" id="KW-0472">Membrane</keyword>